<keyword evidence="4" id="KW-0539">Nucleus</keyword>
<feature type="domain" description="Zn(2)-C6 fungal-type" evidence="5">
    <location>
        <begin position="40"/>
        <end position="69"/>
    </location>
</feature>
<dbReference type="PANTHER" id="PTHR47256">
    <property type="entry name" value="ZN(II)2CYS6 TRANSCRIPTION FACTOR (EUROFUNG)-RELATED"/>
    <property type="match status" value="1"/>
</dbReference>
<accession>A0A1V6WTY2</accession>
<dbReference type="InterPro" id="IPR001138">
    <property type="entry name" value="Zn2Cys6_DnaBD"/>
</dbReference>
<dbReference type="CDD" id="cd00067">
    <property type="entry name" value="GAL4"/>
    <property type="match status" value="1"/>
</dbReference>
<evidence type="ECO:0000256" key="4">
    <source>
        <dbReference type="ARBA" id="ARBA00023242"/>
    </source>
</evidence>
<comment type="caution">
    <text evidence="6">The sequence shown here is derived from an EMBL/GenBank/DDBJ whole genome shotgun (WGS) entry which is preliminary data.</text>
</comment>
<keyword evidence="2" id="KW-0238">DNA-binding</keyword>
<name>A0A1V6WTY2_PENNA</name>
<dbReference type="GO" id="GO:0000981">
    <property type="term" value="F:DNA-binding transcription factor activity, RNA polymerase II-specific"/>
    <property type="evidence" value="ECO:0007669"/>
    <property type="project" value="InterPro"/>
</dbReference>
<dbReference type="SUPFAM" id="SSF57701">
    <property type="entry name" value="Zn2/Cys6 DNA-binding domain"/>
    <property type="match status" value="1"/>
</dbReference>
<dbReference type="Proteomes" id="UP000191691">
    <property type="component" value="Unassembled WGS sequence"/>
</dbReference>
<proteinExistence type="predicted"/>
<evidence type="ECO:0000256" key="1">
    <source>
        <dbReference type="ARBA" id="ARBA00023015"/>
    </source>
</evidence>
<dbReference type="AlphaFoldDB" id="A0A1V6WTY2"/>
<dbReference type="GO" id="GO:0003677">
    <property type="term" value="F:DNA binding"/>
    <property type="evidence" value="ECO:0007669"/>
    <property type="project" value="UniProtKB-KW"/>
</dbReference>
<keyword evidence="3" id="KW-0804">Transcription</keyword>
<dbReference type="OMA" id="NPCLECT"/>
<evidence type="ECO:0000256" key="2">
    <source>
        <dbReference type="ARBA" id="ARBA00023125"/>
    </source>
</evidence>
<reference evidence="7" key="1">
    <citation type="journal article" date="2017" name="Nat. Microbiol.">
        <title>Global analysis of biosynthetic gene clusters reveals vast potential of secondary metabolite production in Penicillium species.</title>
        <authorList>
            <person name="Nielsen J.C."/>
            <person name="Grijseels S."/>
            <person name="Prigent S."/>
            <person name="Ji B."/>
            <person name="Dainat J."/>
            <person name="Nielsen K.F."/>
            <person name="Frisvad J.C."/>
            <person name="Workman M."/>
            <person name="Nielsen J."/>
        </authorList>
    </citation>
    <scope>NUCLEOTIDE SEQUENCE [LARGE SCALE GENOMIC DNA]</scope>
    <source>
        <strain evidence="7">IBT 13039</strain>
    </source>
</reference>
<dbReference type="PROSITE" id="PS50048">
    <property type="entry name" value="ZN2_CY6_FUNGAL_2"/>
    <property type="match status" value="1"/>
</dbReference>
<dbReference type="PANTHER" id="PTHR47256:SF3">
    <property type="entry name" value="ZN(II)2CYS6 TRANSCRIPTION FACTOR (EUROFUNG)"/>
    <property type="match status" value="1"/>
</dbReference>
<dbReference type="STRING" id="60175.A0A1V6WTY2"/>
<sequence length="144" mass="16635">MAASHFRTIRSHAPIMTASEVDGSQIDVSRRDSKKRLSIACKECQRRRTKCSVGNPCLECTKRGSACIFDESSDKRRKSHFRRMEEELRHYQGFLDEFLKNIRNSSEADLQHIIHVVRSGSSIDEIQNAMTNLNTENYQLERTT</sequence>
<protein>
    <recommendedName>
        <fullName evidence="5">Zn(2)-C6 fungal-type domain-containing protein</fullName>
    </recommendedName>
</protein>
<gene>
    <name evidence="6" type="ORF">PENNAL_c0190G04329</name>
</gene>
<dbReference type="InterPro" id="IPR036864">
    <property type="entry name" value="Zn2-C6_fun-type_DNA-bd_sf"/>
</dbReference>
<evidence type="ECO:0000313" key="6">
    <source>
        <dbReference type="EMBL" id="OQE66337.1"/>
    </source>
</evidence>
<evidence type="ECO:0000259" key="5">
    <source>
        <dbReference type="PROSITE" id="PS50048"/>
    </source>
</evidence>
<dbReference type="Gene3D" id="4.10.240.10">
    <property type="entry name" value="Zn(2)-C6 fungal-type DNA-binding domain"/>
    <property type="match status" value="1"/>
</dbReference>
<keyword evidence="1" id="KW-0805">Transcription regulation</keyword>
<dbReference type="EMBL" id="MOOB01000190">
    <property type="protein sequence ID" value="OQE66337.1"/>
    <property type="molecule type" value="Genomic_DNA"/>
</dbReference>
<dbReference type="GO" id="GO:0008270">
    <property type="term" value="F:zinc ion binding"/>
    <property type="evidence" value="ECO:0007669"/>
    <property type="project" value="InterPro"/>
</dbReference>
<dbReference type="SMART" id="SM00066">
    <property type="entry name" value="GAL4"/>
    <property type="match status" value="1"/>
</dbReference>
<dbReference type="InterPro" id="IPR053187">
    <property type="entry name" value="Notoamide_regulator"/>
</dbReference>
<keyword evidence="7" id="KW-1185">Reference proteome</keyword>
<organism evidence="6 7">
    <name type="scientific">Penicillium nalgiovense</name>
    <dbReference type="NCBI Taxonomy" id="60175"/>
    <lineage>
        <taxon>Eukaryota</taxon>
        <taxon>Fungi</taxon>
        <taxon>Dikarya</taxon>
        <taxon>Ascomycota</taxon>
        <taxon>Pezizomycotina</taxon>
        <taxon>Eurotiomycetes</taxon>
        <taxon>Eurotiomycetidae</taxon>
        <taxon>Eurotiales</taxon>
        <taxon>Aspergillaceae</taxon>
        <taxon>Penicillium</taxon>
    </lineage>
</organism>
<dbReference type="Pfam" id="PF00172">
    <property type="entry name" value="Zn_clus"/>
    <property type="match status" value="1"/>
</dbReference>
<evidence type="ECO:0000313" key="7">
    <source>
        <dbReference type="Proteomes" id="UP000191691"/>
    </source>
</evidence>
<evidence type="ECO:0000256" key="3">
    <source>
        <dbReference type="ARBA" id="ARBA00023163"/>
    </source>
</evidence>